<protein>
    <submittedName>
        <fullName evidence="2">Uncharacterized protein</fullName>
    </submittedName>
</protein>
<dbReference type="EMBL" id="JAWDGP010006162">
    <property type="protein sequence ID" value="KAK3746198.1"/>
    <property type="molecule type" value="Genomic_DNA"/>
</dbReference>
<gene>
    <name evidence="2" type="ORF">RRG08_014672</name>
</gene>
<reference evidence="2" key="1">
    <citation type="journal article" date="2023" name="G3 (Bethesda)">
        <title>A reference genome for the long-term kleptoplast-retaining sea slug Elysia crispata morphotype clarki.</title>
        <authorList>
            <person name="Eastman K.E."/>
            <person name="Pendleton A.L."/>
            <person name="Shaikh M.A."/>
            <person name="Suttiyut T."/>
            <person name="Ogas R."/>
            <person name="Tomko P."/>
            <person name="Gavelis G."/>
            <person name="Widhalm J.R."/>
            <person name="Wisecaver J.H."/>
        </authorList>
    </citation>
    <scope>NUCLEOTIDE SEQUENCE</scope>
    <source>
        <strain evidence="2">ECLA1</strain>
    </source>
</reference>
<accession>A0AAE0YHZ2</accession>
<keyword evidence="3" id="KW-1185">Reference proteome</keyword>
<proteinExistence type="predicted"/>
<dbReference type="Proteomes" id="UP001283361">
    <property type="component" value="Unassembled WGS sequence"/>
</dbReference>
<comment type="caution">
    <text evidence="2">The sequence shown here is derived from an EMBL/GenBank/DDBJ whole genome shotgun (WGS) entry which is preliminary data.</text>
</comment>
<name>A0AAE0YHZ2_9GAST</name>
<evidence type="ECO:0000313" key="3">
    <source>
        <dbReference type="Proteomes" id="UP001283361"/>
    </source>
</evidence>
<dbReference type="AlphaFoldDB" id="A0AAE0YHZ2"/>
<feature type="compositionally biased region" description="Polar residues" evidence="1">
    <location>
        <begin position="12"/>
        <end position="23"/>
    </location>
</feature>
<sequence>MILPGPNRGSKPGTNPCITSLNSGEEREAIRKRLGASCIPQADSEDISYPARQHKHGLSSSPALCPVSSYCPGVLGRVSTGATISADPRLTDEGLWSCVRKSPRSWSASEHRSGSRITKRVNLPPVEQKINIAAETKNPSQDLGDVSRRVFNIPVLPNASVNEAIMSVAAVLFICSAPSSTACWK</sequence>
<evidence type="ECO:0000256" key="1">
    <source>
        <dbReference type="SAM" id="MobiDB-lite"/>
    </source>
</evidence>
<evidence type="ECO:0000313" key="2">
    <source>
        <dbReference type="EMBL" id="KAK3746198.1"/>
    </source>
</evidence>
<organism evidence="2 3">
    <name type="scientific">Elysia crispata</name>
    <name type="common">lettuce slug</name>
    <dbReference type="NCBI Taxonomy" id="231223"/>
    <lineage>
        <taxon>Eukaryota</taxon>
        <taxon>Metazoa</taxon>
        <taxon>Spiralia</taxon>
        <taxon>Lophotrochozoa</taxon>
        <taxon>Mollusca</taxon>
        <taxon>Gastropoda</taxon>
        <taxon>Heterobranchia</taxon>
        <taxon>Euthyneura</taxon>
        <taxon>Panpulmonata</taxon>
        <taxon>Sacoglossa</taxon>
        <taxon>Placobranchoidea</taxon>
        <taxon>Plakobranchidae</taxon>
        <taxon>Elysia</taxon>
    </lineage>
</organism>
<feature type="region of interest" description="Disordered" evidence="1">
    <location>
        <begin position="1"/>
        <end position="23"/>
    </location>
</feature>